<organism evidence="1">
    <name type="scientific">Rhizophora mucronata</name>
    <name type="common">Asiatic mangrove</name>
    <dbReference type="NCBI Taxonomy" id="61149"/>
    <lineage>
        <taxon>Eukaryota</taxon>
        <taxon>Viridiplantae</taxon>
        <taxon>Streptophyta</taxon>
        <taxon>Embryophyta</taxon>
        <taxon>Tracheophyta</taxon>
        <taxon>Spermatophyta</taxon>
        <taxon>Magnoliopsida</taxon>
        <taxon>eudicotyledons</taxon>
        <taxon>Gunneridae</taxon>
        <taxon>Pentapetalae</taxon>
        <taxon>rosids</taxon>
        <taxon>fabids</taxon>
        <taxon>Malpighiales</taxon>
        <taxon>Rhizophoraceae</taxon>
        <taxon>Rhizophora</taxon>
    </lineage>
</organism>
<dbReference type="EMBL" id="GGEC01074712">
    <property type="protein sequence ID" value="MBX55196.1"/>
    <property type="molecule type" value="Transcribed_RNA"/>
</dbReference>
<accession>A0A2P2PKC5</accession>
<reference evidence="1" key="1">
    <citation type="submission" date="2018-02" db="EMBL/GenBank/DDBJ databases">
        <title>Rhizophora mucronata_Transcriptome.</title>
        <authorList>
            <person name="Meera S.P."/>
            <person name="Sreeshan A."/>
            <person name="Augustine A."/>
        </authorList>
    </citation>
    <scope>NUCLEOTIDE SEQUENCE</scope>
    <source>
        <tissue evidence="1">Leaf</tissue>
    </source>
</reference>
<sequence length="70" mass="8151">MAVAGSRIKQSIHSRAFMADLKNMRSISWRKKVPMMLKSRPISVWCWDFRTPLLTCRSWTGGFLGFRLGF</sequence>
<evidence type="ECO:0000313" key="1">
    <source>
        <dbReference type="EMBL" id="MBX55196.1"/>
    </source>
</evidence>
<proteinExistence type="predicted"/>
<name>A0A2P2PKC5_RHIMU</name>
<protein>
    <submittedName>
        <fullName evidence="1">Uncharacterized protein</fullName>
    </submittedName>
</protein>
<dbReference type="AlphaFoldDB" id="A0A2P2PKC5"/>